<organism evidence="9 10">
    <name type="scientific">Halobacillus locisalis</name>
    <dbReference type="NCBI Taxonomy" id="220753"/>
    <lineage>
        <taxon>Bacteria</taxon>
        <taxon>Bacillati</taxon>
        <taxon>Bacillota</taxon>
        <taxon>Bacilli</taxon>
        <taxon>Bacillales</taxon>
        <taxon>Bacillaceae</taxon>
        <taxon>Halobacillus</taxon>
    </lineage>
</organism>
<keyword evidence="7" id="KW-0479">Metal-binding</keyword>
<feature type="transmembrane region" description="Helical" evidence="8">
    <location>
        <begin position="283"/>
        <end position="301"/>
    </location>
</feature>
<dbReference type="GO" id="GO:0005886">
    <property type="term" value="C:plasma membrane"/>
    <property type="evidence" value="ECO:0007669"/>
    <property type="project" value="UniProtKB-SubCell"/>
</dbReference>
<dbReference type="RefSeq" id="WP_181472549.1">
    <property type="nucleotide sequence ID" value="NZ_JACEFG010000002.1"/>
</dbReference>
<dbReference type="GO" id="GO:0016780">
    <property type="term" value="F:phosphotransferase activity, for other substituted phosphate groups"/>
    <property type="evidence" value="ECO:0007669"/>
    <property type="project" value="InterPro"/>
</dbReference>
<dbReference type="GO" id="GO:0044038">
    <property type="term" value="P:cell wall macromolecule biosynthetic process"/>
    <property type="evidence" value="ECO:0007669"/>
    <property type="project" value="TreeGrafter"/>
</dbReference>
<comment type="caution">
    <text evidence="9">The sequence shown here is derived from an EMBL/GenBank/DDBJ whole genome shotgun (WGS) entry which is preliminary data.</text>
</comment>
<feature type="transmembrane region" description="Helical" evidence="8">
    <location>
        <begin position="307"/>
        <end position="330"/>
    </location>
</feature>
<keyword evidence="5 8" id="KW-1133">Transmembrane helix</keyword>
<sequence>MEYKALLFCFIASILITPIVKKIAIKIGATDQPNHRKVHKIVMPRLGGLAIFLSFAAGMLIFFPKSDLTWPVLIGATIIIITGVLDDMMELSPKLKLAGQLVAAGVVVNGGVLVEFINLPFGGQIDFGYLSIPITILWIVGITNAINLIDGLDGLAAGVSSIALLTISGMAITMGNVFVVFAGLMMLGATVGFLIYNFYPAKIFMGDTGALFLGFMISVLSLLGFKNVTLFSFIIPVIILGVPISDTLFAIVRRIIQRKPLSAPDKSHLHHCLINLGYSHPETVLMIYAVAALFSLAAVIFTKATMFGAIFVIAFLVLMVELIVEMTGLIGKDYKPILNLIRDYRTRR</sequence>
<dbReference type="GO" id="GO:0009103">
    <property type="term" value="P:lipopolysaccharide biosynthetic process"/>
    <property type="evidence" value="ECO:0007669"/>
    <property type="project" value="TreeGrafter"/>
</dbReference>
<dbReference type="CDD" id="cd06853">
    <property type="entry name" value="GT_WecA_like"/>
    <property type="match status" value="1"/>
</dbReference>
<reference evidence="9 10" key="1">
    <citation type="journal article" date="2004" name="Extremophiles">
        <title>Halobacillus locisalis sp. nov., a halophilic bacterium isolated from a marine solar saltern of the Yellow Sea in Korea.</title>
        <authorList>
            <person name="Yoon J.H."/>
            <person name="Kang K.H."/>
            <person name="Oh T.K."/>
            <person name="Park Y.H."/>
        </authorList>
    </citation>
    <scope>NUCLEOTIDE SEQUENCE [LARGE SCALE GENOMIC DNA]</scope>
    <source>
        <strain evidence="9 10">KCTC 3788</strain>
    </source>
</reference>
<comment type="subcellular location">
    <subcellularLocation>
        <location evidence="1">Cell membrane</location>
        <topology evidence="1">Multi-pass membrane protein</topology>
    </subcellularLocation>
</comment>
<keyword evidence="4 8" id="KW-0812">Transmembrane</keyword>
<evidence type="ECO:0000256" key="6">
    <source>
        <dbReference type="ARBA" id="ARBA00023136"/>
    </source>
</evidence>
<dbReference type="PANTHER" id="PTHR22926:SF3">
    <property type="entry name" value="UNDECAPRENYL-PHOSPHATE ALPHA-N-ACETYLGLUCOSAMINYL 1-PHOSPHATE TRANSFERASE"/>
    <property type="match status" value="1"/>
</dbReference>
<dbReference type="InterPro" id="IPR018480">
    <property type="entry name" value="PNAcMuramoyl-5peptid_Trfase_CS"/>
</dbReference>
<dbReference type="PANTHER" id="PTHR22926">
    <property type="entry name" value="PHOSPHO-N-ACETYLMURAMOYL-PENTAPEPTIDE-TRANSFERASE"/>
    <property type="match status" value="1"/>
</dbReference>
<dbReference type="PROSITE" id="PS01348">
    <property type="entry name" value="MRAY_2"/>
    <property type="match status" value="1"/>
</dbReference>
<evidence type="ECO:0000256" key="3">
    <source>
        <dbReference type="ARBA" id="ARBA00022679"/>
    </source>
</evidence>
<dbReference type="Proteomes" id="UP000571017">
    <property type="component" value="Unassembled WGS sequence"/>
</dbReference>
<feature type="transmembrane region" description="Helical" evidence="8">
    <location>
        <begin position="178"/>
        <end position="196"/>
    </location>
</feature>
<feature type="transmembrane region" description="Helical" evidence="8">
    <location>
        <begin position="46"/>
        <end position="62"/>
    </location>
</feature>
<dbReference type="InterPro" id="IPR000715">
    <property type="entry name" value="Glycosyl_transferase_4"/>
</dbReference>
<evidence type="ECO:0000256" key="4">
    <source>
        <dbReference type="ARBA" id="ARBA00022692"/>
    </source>
</evidence>
<feature type="transmembrane region" description="Helical" evidence="8">
    <location>
        <begin position="154"/>
        <end position="172"/>
    </location>
</feature>
<keyword evidence="10" id="KW-1185">Reference proteome</keyword>
<name>A0A838CUR3_9BACI</name>
<dbReference type="AlphaFoldDB" id="A0A838CUR3"/>
<feature type="binding site" evidence="7">
    <location>
        <position position="147"/>
    </location>
    <ligand>
        <name>Mg(2+)</name>
        <dbReference type="ChEBI" id="CHEBI:18420"/>
    </ligand>
</feature>
<feature type="transmembrane region" description="Helical" evidence="8">
    <location>
        <begin position="127"/>
        <end position="147"/>
    </location>
</feature>
<proteinExistence type="predicted"/>
<dbReference type="Pfam" id="PF00953">
    <property type="entry name" value="Glycos_transf_4"/>
    <property type="match status" value="1"/>
</dbReference>
<feature type="transmembrane region" description="Helical" evidence="8">
    <location>
        <begin position="208"/>
        <end position="225"/>
    </location>
</feature>
<comment type="cofactor">
    <cofactor evidence="7">
        <name>Mg(2+)</name>
        <dbReference type="ChEBI" id="CHEBI:18420"/>
    </cofactor>
</comment>
<feature type="transmembrane region" description="Helical" evidence="8">
    <location>
        <begin position="68"/>
        <end position="85"/>
    </location>
</feature>
<evidence type="ECO:0000313" key="10">
    <source>
        <dbReference type="Proteomes" id="UP000571017"/>
    </source>
</evidence>
<evidence type="ECO:0000256" key="2">
    <source>
        <dbReference type="ARBA" id="ARBA00022475"/>
    </source>
</evidence>
<evidence type="ECO:0000256" key="8">
    <source>
        <dbReference type="SAM" id="Phobius"/>
    </source>
</evidence>
<evidence type="ECO:0000256" key="7">
    <source>
        <dbReference type="PIRSR" id="PIRSR600715-1"/>
    </source>
</evidence>
<gene>
    <name evidence="9" type="ORF">H0266_11655</name>
</gene>
<feature type="binding site" evidence="7">
    <location>
        <position position="207"/>
    </location>
    <ligand>
        <name>Mg(2+)</name>
        <dbReference type="ChEBI" id="CHEBI:18420"/>
    </ligand>
</feature>
<dbReference type="EMBL" id="JACEFG010000002">
    <property type="protein sequence ID" value="MBA2175549.1"/>
    <property type="molecule type" value="Genomic_DNA"/>
</dbReference>
<accession>A0A838CUR3</accession>
<evidence type="ECO:0000313" key="9">
    <source>
        <dbReference type="EMBL" id="MBA2175549.1"/>
    </source>
</evidence>
<keyword evidence="2" id="KW-1003">Cell membrane</keyword>
<feature type="transmembrane region" description="Helical" evidence="8">
    <location>
        <begin position="231"/>
        <end position="252"/>
    </location>
</feature>
<keyword evidence="7" id="KW-0460">Magnesium</keyword>
<dbReference type="GO" id="GO:0071555">
    <property type="term" value="P:cell wall organization"/>
    <property type="evidence" value="ECO:0007669"/>
    <property type="project" value="TreeGrafter"/>
</dbReference>
<evidence type="ECO:0000256" key="5">
    <source>
        <dbReference type="ARBA" id="ARBA00022989"/>
    </source>
</evidence>
<dbReference type="GO" id="GO:0046872">
    <property type="term" value="F:metal ion binding"/>
    <property type="evidence" value="ECO:0007669"/>
    <property type="project" value="UniProtKB-KW"/>
</dbReference>
<feature type="transmembrane region" description="Helical" evidence="8">
    <location>
        <begin position="6"/>
        <end position="25"/>
    </location>
</feature>
<feature type="transmembrane region" description="Helical" evidence="8">
    <location>
        <begin position="97"/>
        <end position="121"/>
    </location>
</feature>
<evidence type="ECO:0000256" key="1">
    <source>
        <dbReference type="ARBA" id="ARBA00004651"/>
    </source>
</evidence>
<keyword evidence="6 8" id="KW-0472">Membrane</keyword>
<protein>
    <submittedName>
        <fullName evidence="9">Undecaprenyl/decaprenyl-phosphate alpha-N-acetylglucosaminyl 1-phosphate transferase</fullName>
    </submittedName>
</protein>
<keyword evidence="3 9" id="KW-0808">Transferase</keyword>